<name>A0A9J8CJ26_CYPCA</name>
<sequence>MPVVWPTLLDLSRDECKRILRKLELEAYAGVISALRAQGDLTKDKKDLLGELTRVLSISTERHRAEVRRAVNDERLTTIAYHMSGPNSSSEWSIEGRRLVPLMPRLVPQTAFTVMANAVASATAHQNASLLLPADTANKEVVVCYSYTSTTSTSSSASAPSSSSAAAALKSPRPASPASNVVVLPSGSTVYVKSVSCSDEDEKPRKRRRTNSSSSSPMLLKEVPKVATPISKTITVPVSGSPKMSNLMQSIANSLPPHMSPVKITFTKPCTQTTNSTTQKVIIVTTSPSSNFVPNILSKSHNYAAVSKLVSSAALSASSHKQTMVLSAGPAGALGPSHVAVTTTVSSTPSVVMSTIAQGGSSAAVKLSSTRLPSPKSLVSSPSQILQIPKAQQQTAVQAASPKGLQASLSSPQSSAAGAKPTIQIKQESGVKIITQQMQPSKILPKPSSAALPSSSSAPIMVVSSNGAIMTTKLVSTPTGSQASYTRPSVSPAIGARVATSPAGATYVKTTSGSIITVVPKSLATLGGKILTTNMVSGTSTKITTIPMTSKPNVIVVQKTTGKGTTIQGLPGKNVVTTLLNAGGEKTLQAVPGAKPAIITASRPITKMIVAQPKSLGAGVQPSTKIIPTKIVYGQQGKTQVLIKPKPMAFQTAVVSEQTRQLVSETLQQVSRSAEPLAGSGQDGPYTESSPAASDSSLCSDAQPVMHLITSRGQEWTEQEVSVEASPSIIYQDMTGESQSATSTIKALLELQQTSVKEKSDAKPRQHTIDLSQMAVPIPVTAERRQSPEPSGQSAGDTDAMCYLTSHCSVSTKHLNSAVRWTLNTPALLKVCVCVCVCVQVEVCVPQVKPLQEQVVVDEGELEGDTLDPQTGLFYRSSQQHRISVQRASASASAALVSSNPPHTPQLPKLQQAPSSHNRPNTHTQLSQPPPLQAHHPVGSSKTPGSSQVRPHSHLWTISLFIKSLHCSFVVKVLVIVMVRSVTALCVSQLQQPIITQGASVTKITFGAHQCPPVSSSAEASVKLQPESSSSLTAPEKPSDILKISMMEAEIEPMVVDSSSDCGPLTKTPSASPLISSSKQTLAHGAFGRVKSKDLDIIQVLLQLHSVIPQYSIMPDSSQSNVVVEPSGFLEISDYTSQRLDEEAAMEQEVDSSNDEGAAASPTADQSQ</sequence>
<dbReference type="GO" id="GO:0006355">
    <property type="term" value="P:regulation of DNA-templated transcription"/>
    <property type="evidence" value="ECO:0007669"/>
    <property type="project" value="InterPro"/>
</dbReference>
<dbReference type="SMART" id="SM01191">
    <property type="entry name" value="ENT"/>
    <property type="match status" value="1"/>
</dbReference>
<keyword evidence="8" id="KW-0539">Nucleus</keyword>
<protein>
    <recommendedName>
        <fullName evidence="9">BRCA2-interacting transcriptional repressor EMSY</fullName>
    </recommendedName>
</protein>
<feature type="region of interest" description="Disordered" evidence="10">
    <location>
        <begin position="1138"/>
        <end position="1168"/>
    </location>
</feature>
<keyword evidence="13" id="KW-1185">Reference proteome</keyword>
<evidence type="ECO:0000256" key="1">
    <source>
        <dbReference type="ARBA" id="ARBA00004123"/>
    </source>
</evidence>
<feature type="region of interest" description="Disordered" evidence="10">
    <location>
        <begin position="396"/>
        <end position="422"/>
    </location>
</feature>
<keyword evidence="5" id="KW-0805">Transcription regulation</keyword>
<comment type="subcellular location">
    <subcellularLocation>
        <location evidence="1">Nucleus</location>
    </subcellularLocation>
</comment>
<evidence type="ECO:0000256" key="3">
    <source>
        <dbReference type="ARBA" id="ARBA00022763"/>
    </source>
</evidence>
<dbReference type="FunFam" id="1.10.1240.40:FF:000001">
    <property type="entry name" value="BRCA2-interacting transcriptional repressor EMSY isoform X1"/>
    <property type="match status" value="1"/>
</dbReference>
<proteinExistence type="predicted"/>
<keyword evidence="2" id="KW-0678">Repressor</keyword>
<dbReference type="GO" id="GO:0006325">
    <property type="term" value="P:chromatin organization"/>
    <property type="evidence" value="ECO:0007669"/>
    <property type="project" value="UniProtKB-KW"/>
</dbReference>
<dbReference type="InterPro" id="IPR033482">
    <property type="entry name" value="EMSY"/>
</dbReference>
<feature type="region of interest" description="Disordered" evidence="10">
    <location>
        <begin position="194"/>
        <end position="220"/>
    </location>
</feature>
<accession>A0A9J8CJ26</accession>
<feature type="compositionally biased region" description="Acidic residues" evidence="10">
    <location>
        <begin position="1143"/>
        <end position="1154"/>
    </location>
</feature>
<feature type="compositionally biased region" description="Polar residues" evidence="10">
    <location>
        <begin position="912"/>
        <end position="927"/>
    </location>
</feature>
<dbReference type="PROSITE" id="PS51138">
    <property type="entry name" value="ENT"/>
    <property type="match status" value="1"/>
</dbReference>
<dbReference type="PANTHER" id="PTHR16500">
    <property type="entry name" value="BRCA2-INTERACTING TRANSCRIPTIONAL REPRESSOR EMSY"/>
    <property type="match status" value="1"/>
</dbReference>
<evidence type="ECO:0000256" key="2">
    <source>
        <dbReference type="ARBA" id="ARBA00022491"/>
    </source>
</evidence>
<feature type="region of interest" description="Disordered" evidence="10">
    <location>
        <begin position="756"/>
        <end position="777"/>
    </location>
</feature>
<feature type="region of interest" description="Disordered" evidence="10">
    <location>
        <begin position="666"/>
        <end position="699"/>
    </location>
</feature>
<feature type="region of interest" description="Disordered" evidence="10">
    <location>
        <begin position="894"/>
        <end position="949"/>
    </location>
</feature>
<evidence type="ECO:0000256" key="8">
    <source>
        <dbReference type="ARBA" id="ARBA00023242"/>
    </source>
</evidence>
<keyword evidence="3" id="KW-0227">DNA damage</keyword>
<reference evidence="12" key="2">
    <citation type="submission" date="2025-09" db="UniProtKB">
        <authorList>
            <consortium name="Ensembl"/>
        </authorList>
    </citation>
    <scope>IDENTIFICATION</scope>
</reference>
<dbReference type="Pfam" id="PF03735">
    <property type="entry name" value="ENT"/>
    <property type="match status" value="1"/>
</dbReference>
<keyword evidence="4" id="KW-0156">Chromatin regulator</keyword>
<evidence type="ECO:0000313" key="12">
    <source>
        <dbReference type="Ensembl" id="ENSCCRP00000170032.1"/>
    </source>
</evidence>
<evidence type="ECO:0000256" key="6">
    <source>
        <dbReference type="ARBA" id="ARBA00023163"/>
    </source>
</evidence>
<dbReference type="Gene3D" id="1.10.1240.40">
    <property type="entry name" value="ENT domain"/>
    <property type="match status" value="1"/>
</dbReference>
<keyword evidence="6" id="KW-0804">Transcription</keyword>
<feature type="compositionally biased region" description="Low complexity" evidence="10">
    <location>
        <begin position="689"/>
        <end position="699"/>
    </location>
</feature>
<dbReference type="Ensembl" id="ENSCCRT00000162687.1">
    <property type="protein sequence ID" value="ENSCCRP00000170032.1"/>
    <property type="gene ID" value="ENSCCRG00000009945.2"/>
</dbReference>
<evidence type="ECO:0000259" key="11">
    <source>
        <dbReference type="PROSITE" id="PS51138"/>
    </source>
</evidence>
<evidence type="ECO:0000256" key="10">
    <source>
        <dbReference type="SAM" id="MobiDB-lite"/>
    </source>
</evidence>
<evidence type="ECO:0000313" key="13">
    <source>
        <dbReference type="Proteomes" id="UP001108240"/>
    </source>
</evidence>
<feature type="compositionally biased region" description="Polar residues" evidence="10">
    <location>
        <begin position="940"/>
        <end position="949"/>
    </location>
</feature>
<reference evidence="12" key="1">
    <citation type="submission" date="2025-08" db="UniProtKB">
        <authorList>
            <consortium name="Ensembl"/>
        </authorList>
    </citation>
    <scope>IDENTIFICATION</scope>
</reference>
<feature type="domain" description="ENT" evidence="11">
    <location>
        <begin position="16"/>
        <end position="100"/>
    </location>
</feature>
<feature type="region of interest" description="Disordered" evidence="10">
    <location>
        <begin position="1017"/>
        <end position="1036"/>
    </location>
</feature>
<dbReference type="InterPro" id="IPR005491">
    <property type="entry name" value="ENT_dom"/>
</dbReference>
<dbReference type="GeneTree" id="ENSGT00390000009554"/>
<evidence type="ECO:0000256" key="7">
    <source>
        <dbReference type="ARBA" id="ARBA00023204"/>
    </source>
</evidence>
<dbReference type="GO" id="GO:0005654">
    <property type="term" value="C:nucleoplasm"/>
    <property type="evidence" value="ECO:0007669"/>
    <property type="project" value="TreeGrafter"/>
</dbReference>
<dbReference type="AlphaFoldDB" id="A0A9J8CJ26"/>
<dbReference type="PANTHER" id="PTHR16500:SF3">
    <property type="entry name" value="BRCA2-INTERACTING TRANSCRIPTIONAL REPRESSOR EMSY"/>
    <property type="match status" value="1"/>
</dbReference>
<evidence type="ECO:0000256" key="5">
    <source>
        <dbReference type="ARBA" id="ARBA00023015"/>
    </source>
</evidence>
<keyword evidence="7" id="KW-0234">DNA repair</keyword>
<feature type="compositionally biased region" description="Basic and acidic residues" evidence="10">
    <location>
        <begin position="756"/>
        <end position="768"/>
    </location>
</feature>
<dbReference type="Proteomes" id="UP001108240">
    <property type="component" value="Unplaced"/>
</dbReference>
<evidence type="ECO:0000256" key="9">
    <source>
        <dbReference type="ARBA" id="ARBA00073247"/>
    </source>
</evidence>
<dbReference type="SUPFAM" id="SSF158639">
    <property type="entry name" value="ENT-like"/>
    <property type="match status" value="1"/>
</dbReference>
<dbReference type="GO" id="GO:0006281">
    <property type="term" value="P:DNA repair"/>
    <property type="evidence" value="ECO:0007669"/>
    <property type="project" value="UniProtKB-KW"/>
</dbReference>
<evidence type="ECO:0000256" key="4">
    <source>
        <dbReference type="ARBA" id="ARBA00022853"/>
    </source>
</evidence>
<dbReference type="InterPro" id="IPR036142">
    <property type="entry name" value="ENT_dom-like_sf"/>
</dbReference>
<feature type="compositionally biased region" description="Low complexity" evidence="10">
    <location>
        <begin position="404"/>
        <end position="419"/>
    </location>
</feature>
<organism evidence="12 13">
    <name type="scientific">Cyprinus carpio carpio</name>
    <dbReference type="NCBI Taxonomy" id="630221"/>
    <lineage>
        <taxon>Eukaryota</taxon>
        <taxon>Metazoa</taxon>
        <taxon>Chordata</taxon>
        <taxon>Craniata</taxon>
        <taxon>Vertebrata</taxon>
        <taxon>Euteleostomi</taxon>
        <taxon>Actinopterygii</taxon>
        <taxon>Neopterygii</taxon>
        <taxon>Teleostei</taxon>
        <taxon>Ostariophysi</taxon>
        <taxon>Cypriniformes</taxon>
        <taxon>Cyprinidae</taxon>
        <taxon>Cyprininae</taxon>
        <taxon>Cyprinus</taxon>
    </lineage>
</organism>